<geneLocation type="plasmid" evidence="1">
    <name>pWBG731</name>
</geneLocation>
<dbReference type="EMBL" id="MH587574">
    <property type="protein sequence ID" value="AXQ85861.1"/>
    <property type="molecule type" value="Genomic_DNA"/>
</dbReference>
<dbReference type="AlphaFoldDB" id="A0A385EKS6"/>
<evidence type="ECO:0000313" key="1">
    <source>
        <dbReference type="EMBL" id="AXQ85861.1"/>
    </source>
</evidence>
<accession>A0A385EKS6</accession>
<protein>
    <submittedName>
        <fullName evidence="1">Uncharacterized protein</fullName>
    </submittedName>
</protein>
<keyword evidence="1" id="KW-0614">Plasmid</keyword>
<sequence length="219" mass="25262">MSQTNLNEVIKNVETLLRSPIALKEISESTGISESVLKKLSSGEREVTNAKFEVINLLYQFYLENKSEIFKDKSFMKELSRVNLPKNIRNFIKDLSNAIDQVNNNEKEMLYEVKTIYVKDKQGHIEEKGKCIAVDEHIALNLDVDTGLAKDPYDLKINTEISDIVDELKHVKIIFDELGLENALKQIKYDGGKIKLSKEKRHIMVYPKGTSLYEYNRFD</sequence>
<name>A0A385EKS6_STAAU</name>
<proteinExistence type="predicted"/>
<dbReference type="RefSeq" id="WP_172693057.1">
    <property type="nucleotide sequence ID" value="NZ_MH587574.1"/>
</dbReference>
<gene>
    <name evidence="1" type="ORF">pWBG731_00070</name>
</gene>
<reference evidence="1" key="1">
    <citation type="submission" date="2018-07" db="EMBL/GenBank/DDBJ databases">
        <title>Complete sequence of the large pWBG749-family conjugative multiresistance plasmid pWBG731 of Staphylococcus aureus.</title>
        <authorList>
            <person name="Ramsay J.P."/>
            <person name="Yui Eto K."/>
            <person name="O'Brien F.G."/>
            <person name="Grubb W.W.B."/>
            <person name="Murphy R.J."/>
            <person name="Coombs G.W."/>
        </authorList>
    </citation>
    <scope>NUCLEOTIDE SEQUENCE</scope>
    <source>
        <strain evidence="1">WBG10514</strain>
        <plasmid evidence="1">pWBG731</plasmid>
    </source>
</reference>
<organism evidence="1">
    <name type="scientific">Staphylococcus aureus</name>
    <dbReference type="NCBI Taxonomy" id="1280"/>
    <lineage>
        <taxon>Bacteria</taxon>
        <taxon>Bacillati</taxon>
        <taxon>Bacillota</taxon>
        <taxon>Bacilli</taxon>
        <taxon>Bacillales</taxon>
        <taxon>Staphylococcaceae</taxon>
        <taxon>Staphylococcus</taxon>
    </lineage>
</organism>